<evidence type="ECO:0000256" key="3">
    <source>
        <dbReference type="PROSITE-ProRule" id="PRU00708"/>
    </source>
</evidence>
<feature type="repeat" description="PPR" evidence="3">
    <location>
        <begin position="121"/>
        <end position="151"/>
    </location>
</feature>
<comment type="similarity">
    <text evidence="1">Belongs to the PPR family. PCMP-H subfamily.</text>
</comment>
<dbReference type="FunFam" id="1.25.40.10:FF:002148">
    <property type="entry name" value="Pentatricopeptide repeat-containing protein At2g29760, chloroplastic"/>
    <property type="match status" value="1"/>
</dbReference>
<protein>
    <submittedName>
        <fullName evidence="5">DYW domain containing protein</fullName>
    </submittedName>
</protein>
<dbReference type="Proteomes" id="UP000237000">
    <property type="component" value="Unassembled WGS sequence"/>
</dbReference>
<accession>A0A2P5EWX6</accession>
<proteinExistence type="inferred from homology"/>
<dbReference type="InterPro" id="IPR046960">
    <property type="entry name" value="PPR_At4g14850-like_plant"/>
</dbReference>
<dbReference type="EMBL" id="JXTC01000087">
    <property type="protein sequence ID" value="PON90042.1"/>
    <property type="molecule type" value="Genomic_DNA"/>
</dbReference>
<feature type="repeat" description="PPR" evidence="3">
    <location>
        <begin position="59"/>
        <end position="89"/>
    </location>
</feature>
<dbReference type="Pfam" id="PF20431">
    <property type="entry name" value="E_motif"/>
    <property type="match status" value="1"/>
</dbReference>
<feature type="repeat" description="PPR" evidence="3">
    <location>
        <begin position="609"/>
        <end position="643"/>
    </location>
</feature>
<dbReference type="GO" id="GO:0008270">
    <property type="term" value="F:zinc ion binding"/>
    <property type="evidence" value="ECO:0007669"/>
    <property type="project" value="InterPro"/>
</dbReference>
<dbReference type="NCBIfam" id="TIGR00756">
    <property type="entry name" value="PPR"/>
    <property type="match status" value="10"/>
</dbReference>
<feature type="repeat" description="PPR" evidence="3">
    <location>
        <begin position="346"/>
        <end position="376"/>
    </location>
</feature>
<feature type="repeat" description="PPR" evidence="3">
    <location>
        <begin position="377"/>
        <end position="411"/>
    </location>
</feature>
<dbReference type="PROSITE" id="PS51375">
    <property type="entry name" value="PPR"/>
    <property type="match status" value="9"/>
</dbReference>
<dbReference type="GO" id="GO:0048731">
    <property type="term" value="P:system development"/>
    <property type="evidence" value="ECO:0007669"/>
    <property type="project" value="UniProtKB-ARBA"/>
</dbReference>
<dbReference type="Gene3D" id="1.25.40.10">
    <property type="entry name" value="Tetratricopeptide repeat domain"/>
    <property type="match status" value="6"/>
</dbReference>
<dbReference type="GO" id="GO:0009451">
    <property type="term" value="P:RNA modification"/>
    <property type="evidence" value="ECO:0007669"/>
    <property type="project" value="InterPro"/>
</dbReference>
<evidence type="ECO:0000259" key="4">
    <source>
        <dbReference type="Pfam" id="PF14432"/>
    </source>
</evidence>
<dbReference type="InterPro" id="IPR032867">
    <property type="entry name" value="DYW_dom"/>
</dbReference>
<name>A0A2P5EWX6_TREOI</name>
<dbReference type="PANTHER" id="PTHR47926:SF533">
    <property type="entry name" value="DYW DOMAIN-CONTAINING PROTEIN"/>
    <property type="match status" value="1"/>
</dbReference>
<dbReference type="AlphaFoldDB" id="A0A2P5EWX6"/>
<feature type="repeat" description="PPR" evidence="3">
    <location>
        <begin position="284"/>
        <end position="318"/>
    </location>
</feature>
<dbReference type="InterPro" id="IPR011990">
    <property type="entry name" value="TPR-like_helical_dom_sf"/>
</dbReference>
<feature type="repeat" description="PPR" evidence="3">
    <location>
        <begin position="90"/>
        <end position="120"/>
    </location>
</feature>
<dbReference type="PANTHER" id="PTHR47926">
    <property type="entry name" value="PENTATRICOPEPTIDE REPEAT-CONTAINING PROTEIN"/>
    <property type="match status" value="1"/>
</dbReference>
<keyword evidence="6" id="KW-1185">Reference proteome</keyword>
<reference evidence="6" key="1">
    <citation type="submission" date="2016-06" db="EMBL/GenBank/DDBJ databases">
        <title>Parallel loss of symbiosis genes in relatives of nitrogen-fixing non-legume Parasponia.</title>
        <authorList>
            <person name="Van Velzen R."/>
            <person name="Holmer R."/>
            <person name="Bu F."/>
            <person name="Rutten L."/>
            <person name="Van Zeijl A."/>
            <person name="Liu W."/>
            <person name="Santuari L."/>
            <person name="Cao Q."/>
            <person name="Sharma T."/>
            <person name="Shen D."/>
            <person name="Roswanjaya Y."/>
            <person name="Wardhani T."/>
            <person name="Kalhor M.S."/>
            <person name="Jansen J."/>
            <person name="Van den Hoogen J."/>
            <person name="Gungor B."/>
            <person name="Hartog M."/>
            <person name="Hontelez J."/>
            <person name="Verver J."/>
            <person name="Yang W.-C."/>
            <person name="Schijlen E."/>
            <person name="Repin R."/>
            <person name="Schilthuizen M."/>
            <person name="Schranz E."/>
            <person name="Heidstra R."/>
            <person name="Miyata K."/>
            <person name="Fedorova E."/>
            <person name="Kohlen W."/>
            <person name="Bisseling T."/>
            <person name="Smit S."/>
            <person name="Geurts R."/>
        </authorList>
    </citation>
    <scope>NUCLEOTIDE SEQUENCE [LARGE SCALE GENOMIC DNA]</scope>
    <source>
        <strain evidence="6">cv. RG33-2</strain>
    </source>
</reference>
<evidence type="ECO:0000256" key="2">
    <source>
        <dbReference type="ARBA" id="ARBA00022737"/>
    </source>
</evidence>
<dbReference type="InterPro" id="IPR002885">
    <property type="entry name" value="PPR_rpt"/>
</dbReference>
<sequence length="916" mass="103225">MIRYRLFHNRSFSAFSLPLQGPSSTPSHIVQCNQKIQRLTELGRVADARHMFDSMSHRDSISWNSMITGYTQYGLLHEAQTLFNAFQRKNIRTWTILLSGYAKHGLVDDARFLFESMPERNVVSWNAMISGYVKNGHLKRARELFDQMPERSIASWNSMLTGYCHCGMMSEAREVFDQMEERNCVSWMAVVSGYVEISEYREAWNLFLMMLTSGMRPDQALFVVILSAATGLNEVGLVDCLRTVSTKMGYEGNVAVGTAVLNAYTRNGGLDHAVKFFETMPERNEYSWTTMIAALSQCGRLNDAISLYERAAEKGVATRTAMMTAYARNGRLCKARQIFDQIQNPNVVTWNAMVAGYAQNGMLEEAKAMFFRIPLRNAASWAAMISGFVQNGRSREALKLFAELHRSGTSINHSSFTSALFACANTGDVGIGRQIHSLTIKTSCQSNSFVGNGLISLYAKCKSVEDMSQDFVIMRARDYISRNSPITGISEYHMLQEAQKVFDEMPKRDVVSWTAIISAYEQAGQVAIAFQLFLEMLARGMKPNELTVTSLLSACGCLGARRLGEQIHVLIHKLGLNACLFMCNSLVTMYFRCGSLDGLCTFEEMPEKDLVTWNAVLAGCAQNGLGKEAIKIFERMQAAGVLPNEISFLGLLCACSHAGLVEIGWSYFNSMSQDYGITPLVHHYTCMVDLLGRAGRLNEAESLIENMLVVPDSAIWKALLGACRIHRDTKLGQRVAERLLKMEIQGSGTYVLLSNMYASQGMWEKVQEIRKSMKNNGVTKEPAISWVQIKNKVHYFRIGDKRHNEFEEINSKLHDLYRNFKATGYVPDTNFVLHDVEEEQKQDELLYHSEKLAVVYGIMHTPSGSPIQILKNLRICGDCHSFMKFISKIGQHKIIIRDGNRFHHFQDGYCSCGDYW</sequence>
<keyword evidence="2" id="KW-0677">Repeat</keyword>
<dbReference type="STRING" id="63057.A0A2P5EWX6"/>
<dbReference type="GO" id="GO:0003723">
    <property type="term" value="F:RNA binding"/>
    <property type="evidence" value="ECO:0007669"/>
    <property type="project" value="InterPro"/>
</dbReference>
<dbReference type="InterPro" id="IPR046848">
    <property type="entry name" value="E_motif"/>
</dbReference>
<feature type="repeat" description="PPR" evidence="3">
    <location>
        <begin position="152"/>
        <end position="186"/>
    </location>
</feature>
<evidence type="ECO:0000313" key="6">
    <source>
        <dbReference type="Proteomes" id="UP000237000"/>
    </source>
</evidence>
<dbReference type="Pfam" id="PF01535">
    <property type="entry name" value="PPR"/>
    <property type="match status" value="8"/>
</dbReference>
<dbReference type="InParanoid" id="A0A2P5EWX6"/>
<evidence type="ECO:0000256" key="1">
    <source>
        <dbReference type="ARBA" id="ARBA00006643"/>
    </source>
</evidence>
<dbReference type="OrthoDB" id="1868231at2759"/>
<dbReference type="Pfam" id="PF14432">
    <property type="entry name" value="DYW_deaminase"/>
    <property type="match status" value="1"/>
</dbReference>
<evidence type="ECO:0000313" key="5">
    <source>
        <dbReference type="EMBL" id="PON90042.1"/>
    </source>
</evidence>
<dbReference type="SUPFAM" id="SSF48452">
    <property type="entry name" value="TPR-like"/>
    <property type="match status" value="1"/>
</dbReference>
<dbReference type="FunFam" id="1.25.40.10:FF:000125">
    <property type="entry name" value="Pentatricopeptide repeat-containing protein"/>
    <property type="match status" value="1"/>
</dbReference>
<feature type="repeat" description="PPR" evidence="3">
    <location>
        <begin position="509"/>
        <end position="543"/>
    </location>
</feature>
<dbReference type="FunFam" id="1.25.40.10:FF:002130">
    <property type="entry name" value="Pentatricopeptide repeat-containing protein mitochondrial"/>
    <property type="match status" value="1"/>
</dbReference>
<feature type="domain" description="DYW" evidence="4">
    <location>
        <begin position="824"/>
        <end position="916"/>
    </location>
</feature>
<gene>
    <name evidence="5" type="ORF">TorRG33x02_140740</name>
</gene>
<comment type="caution">
    <text evidence="5">The sequence shown here is derived from an EMBL/GenBank/DDBJ whole genome shotgun (WGS) entry which is preliminary data.</text>
</comment>
<organism evidence="5 6">
    <name type="scientific">Trema orientale</name>
    <name type="common">Charcoal tree</name>
    <name type="synonym">Celtis orientalis</name>
    <dbReference type="NCBI Taxonomy" id="63057"/>
    <lineage>
        <taxon>Eukaryota</taxon>
        <taxon>Viridiplantae</taxon>
        <taxon>Streptophyta</taxon>
        <taxon>Embryophyta</taxon>
        <taxon>Tracheophyta</taxon>
        <taxon>Spermatophyta</taxon>
        <taxon>Magnoliopsida</taxon>
        <taxon>eudicotyledons</taxon>
        <taxon>Gunneridae</taxon>
        <taxon>Pentapetalae</taxon>
        <taxon>rosids</taxon>
        <taxon>fabids</taxon>
        <taxon>Rosales</taxon>
        <taxon>Cannabaceae</taxon>
        <taxon>Trema</taxon>
    </lineage>
</organism>
<dbReference type="Pfam" id="PF13041">
    <property type="entry name" value="PPR_2"/>
    <property type="match status" value="4"/>
</dbReference>